<organism evidence="1 2">
    <name type="scientific">Phytophthora megakarya</name>
    <dbReference type="NCBI Taxonomy" id="4795"/>
    <lineage>
        <taxon>Eukaryota</taxon>
        <taxon>Sar</taxon>
        <taxon>Stramenopiles</taxon>
        <taxon>Oomycota</taxon>
        <taxon>Peronosporomycetes</taxon>
        <taxon>Peronosporales</taxon>
        <taxon>Peronosporaceae</taxon>
        <taxon>Phytophthora</taxon>
    </lineage>
</organism>
<comment type="caution">
    <text evidence="1">The sequence shown here is derived from an EMBL/GenBank/DDBJ whole genome shotgun (WGS) entry which is preliminary data.</text>
</comment>
<dbReference type="EMBL" id="NBNE01008924">
    <property type="protein sequence ID" value="OWY98949.1"/>
    <property type="molecule type" value="Genomic_DNA"/>
</dbReference>
<reference evidence="2" key="1">
    <citation type="submission" date="2017-03" db="EMBL/GenBank/DDBJ databases">
        <title>Phytopthora megakarya and P. palmivora, two closely related causual agents of cacao black pod achieved similar genome size and gene model numbers by different mechanisms.</title>
        <authorList>
            <person name="Ali S."/>
            <person name="Shao J."/>
            <person name="Larry D.J."/>
            <person name="Kronmiller B."/>
            <person name="Shen D."/>
            <person name="Strem M.D."/>
            <person name="Melnick R.L."/>
            <person name="Guiltinan M.J."/>
            <person name="Tyler B.M."/>
            <person name="Meinhardt L.W."/>
            <person name="Bailey B.A."/>
        </authorList>
    </citation>
    <scope>NUCLEOTIDE SEQUENCE [LARGE SCALE GENOMIC DNA]</scope>
    <source>
        <strain evidence="2">zdho120</strain>
    </source>
</reference>
<gene>
    <name evidence="1" type="ORF">PHMEG_00030145</name>
</gene>
<dbReference type="Proteomes" id="UP000198211">
    <property type="component" value="Unassembled WGS sequence"/>
</dbReference>
<keyword evidence="2" id="KW-1185">Reference proteome</keyword>
<protein>
    <submittedName>
        <fullName evidence="1">Uncharacterized protein</fullName>
    </submittedName>
</protein>
<name>A0A225V3G1_9STRA</name>
<sequence>ICIQAGWTLPGVQDTYIPYEVAGNRIVGRYVAGLPYGETAFATPPPFFVVFDDEIRQNITLCFPNIHDRLILTGSFLLASLIHRHKVLMARLPAEYPLHQNALFGNTRLVFRLKYRVNCKIATSTDQIRPTEVPPHVQL</sequence>
<feature type="non-terminal residue" evidence="1">
    <location>
        <position position="1"/>
    </location>
</feature>
<accession>A0A225V3G1</accession>
<proteinExistence type="predicted"/>
<dbReference type="AlphaFoldDB" id="A0A225V3G1"/>
<evidence type="ECO:0000313" key="2">
    <source>
        <dbReference type="Proteomes" id="UP000198211"/>
    </source>
</evidence>
<evidence type="ECO:0000313" key="1">
    <source>
        <dbReference type="EMBL" id="OWY98949.1"/>
    </source>
</evidence>